<evidence type="ECO:0000259" key="2">
    <source>
        <dbReference type="PROSITE" id="PS50158"/>
    </source>
</evidence>
<dbReference type="AlphaFoldDB" id="A0A1R1XLP5"/>
<gene>
    <name evidence="3" type="ORF">AYI70_g7223</name>
</gene>
<feature type="domain" description="CCHC-type" evidence="2">
    <location>
        <begin position="224"/>
        <end position="239"/>
    </location>
</feature>
<dbReference type="Proteomes" id="UP000187283">
    <property type="component" value="Unassembled WGS sequence"/>
</dbReference>
<keyword evidence="1" id="KW-0862">Zinc</keyword>
<dbReference type="InterPro" id="IPR001878">
    <property type="entry name" value="Znf_CCHC"/>
</dbReference>
<dbReference type="InterPro" id="IPR036875">
    <property type="entry name" value="Znf_CCHC_sf"/>
</dbReference>
<evidence type="ECO:0000313" key="4">
    <source>
        <dbReference type="Proteomes" id="UP000187283"/>
    </source>
</evidence>
<organism evidence="3 4">
    <name type="scientific">Smittium culicis</name>
    <dbReference type="NCBI Taxonomy" id="133412"/>
    <lineage>
        <taxon>Eukaryota</taxon>
        <taxon>Fungi</taxon>
        <taxon>Fungi incertae sedis</taxon>
        <taxon>Zoopagomycota</taxon>
        <taxon>Kickxellomycotina</taxon>
        <taxon>Harpellomycetes</taxon>
        <taxon>Harpellales</taxon>
        <taxon>Legeriomycetaceae</taxon>
        <taxon>Smittium</taxon>
    </lineage>
</organism>
<name>A0A1R1XLP5_9FUNG</name>
<dbReference type="OrthoDB" id="2449782at2759"/>
<dbReference type="GO" id="GO:0003676">
    <property type="term" value="F:nucleic acid binding"/>
    <property type="evidence" value="ECO:0007669"/>
    <property type="project" value="InterPro"/>
</dbReference>
<dbReference type="GO" id="GO:0008270">
    <property type="term" value="F:zinc ion binding"/>
    <property type="evidence" value="ECO:0007669"/>
    <property type="project" value="UniProtKB-KW"/>
</dbReference>
<proteinExistence type="predicted"/>
<dbReference type="SUPFAM" id="SSF57756">
    <property type="entry name" value="Retrovirus zinc finger-like domains"/>
    <property type="match status" value="1"/>
</dbReference>
<evidence type="ECO:0000256" key="1">
    <source>
        <dbReference type="PROSITE-ProRule" id="PRU00047"/>
    </source>
</evidence>
<keyword evidence="4" id="KW-1185">Reference proteome</keyword>
<sequence length="498" mass="57257">MSAKVLEPKIFFGKEGEDSSRWMKRYECFRKACKWSDAEATDYLDLFLEGRSLNWYKGFIINNNDWEVVKAKFLEVFTEKDEEATSWNELIKFNSAGKDSIEISGLLTHLFSKAKIVSESEKLKYLMKSLDSAKRRKILESGAESFESALDILSKEEKYDKLIGDPENEDSSTKKLIKELDNMDTLIKRFDSLSLNLLNREREMDKYLHRSAERPNYRTSQNLKCFNCNQYGHRMEQCRFLKTLDGNLKNSETDKPVEGNRTKEVHCFDVQCEGAEIFAAEKRSITEDSESIKKKVRVFDNEIDKDIKTKEHPVIQSRKPAVIKLSSKSEPYSIGLDLANSKADLSYSQLLQVAPSVRSELIGLCKRQDTKEVNQVDFDDSMSTNCRGLVKLFGERYWVILDTGAACSVMTSAFMNDIGLEIEQKSDQTIITADELVLEKPEADVVMKLYTSKPKKRVHEEFELYGVGIQIEDRGSEMIQKNANLENKLNEYWNVGSN</sequence>
<evidence type="ECO:0000313" key="3">
    <source>
        <dbReference type="EMBL" id="OMJ15505.1"/>
    </source>
</evidence>
<protein>
    <recommendedName>
        <fullName evidence="2">CCHC-type domain-containing protein</fullName>
    </recommendedName>
</protein>
<keyword evidence="1" id="KW-0479">Metal-binding</keyword>
<accession>A0A1R1XLP5</accession>
<dbReference type="EMBL" id="LSSN01002651">
    <property type="protein sequence ID" value="OMJ15505.1"/>
    <property type="molecule type" value="Genomic_DNA"/>
</dbReference>
<reference evidence="3 4" key="1">
    <citation type="submission" date="2017-01" db="EMBL/GenBank/DDBJ databases">
        <authorList>
            <person name="Mah S.A."/>
            <person name="Swanson W.J."/>
            <person name="Moy G.W."/>
            <person name="Vacquier V.D."/>
        </authorList>
    </citation>
    <scope>NUCLEOTIDE SEQUENCE [LARGE SCALE GENOMIC DNA]</scope>
    <source>
        <strain evidence="3 4">GSMNP</strain>
    </source>
</reference>
<comment type="caution">
    <text evidence="3">The sequence shown here is derived from an EMBL/GenBank/DDBJ whole genome shotgun (WGS) entry which is preliminary data.</text>
</comment>
<dbReference type="PROSITE" id="PS50158">
    <property type="entry name" value="ZF_CCHC"/>
    <property type="match status" value="1"/>
</dbReference>
<keyword evidence="1" id="KW-0863">Zinc-finger</keyword>